<keyword evidence="4" id="KW-0010">Activator</keyword>
<accession>A0ABU0BHE2</accession>
<dbReference type="Proteomes" id="UP001224682">
    <property type="component" value="Unassembled WGS sequence"/>
</dbReference>
<dbReference type="InterPro" id="IPR000847">
    <property type="entry name" value="LysR_HTH_N"/>
</dbReference>
<protein>
    <submittedName>
        <fullName evidence="7">LysR family nitrogen assimilation transcriptional regulator</fullName>
    </submittedName>
</protein>
<evidence type="ECO:0000256" key="5">
    <source>
        <dbReference type="ARBA" id="ARBA00023163"/>
    </source>
</evidence>
<evidence type="ECO:0000259" key="6">
    <source>
        <dbReference type="PROSITE" id="PS50931"/>
    </source>
</evidence>
<dbReference type="InterPro" id="IPR036390">
    <property type="entry name" value="WH_DNA-bd_sf"/>
</dbReference>
<gene>
    <name evidence="7" type="ORF">J2S75_003905</name>
</gene>
<dbReference type="PROSITE" id="PS50931">
    <property type="entry name" value="HTH_LYSR"/>
    <property type="match status" value="1"/>
</dbReference>
<dbReference type="SUPFAM" id="SSF46785">
    <property type="entry name" value="Winged helix' DNA-binding domain"/>
    <property type="match status" value="1"/>
</dbReference>
<evidence type="ECO:0000256" key="2">
    <source>
        <dbReference type="ARBA" id="ARBA00023015"/>
    </source>
</evidence>
<proteinExistence type="inferred from homology"/>
<dbReference type="PRINTS" id="PR00039">
    <property type="entry name" value="HTHLYSR"/>
</dbReference>
<name>A0ABU0BHE2_9HYPH</name>
<keyword evidence="5" id="KW-0804">Transcription</keyword>
<dbReference type="EMBL" id="JAUSUI010000010">
    <property type="protein sequence ID" value="MDQ0304855.1"/>
    <property type="molecule type" value="Genomic_DNA"/>
</dbReference>
<evidence type="ECO:0000256" key="1">
    <source>
        <dbReference type="ARBA" id="ARBA00009437"/>
    </source>
</evidence>
<feature type="domain" description="HTH lysR-type" evidence="6">
    <location>
        <begin position="29"/>
        <end position="86"/>
    </location>
</feature>
<dbReference type="Pfam" id="PF03466">
    <property type="entry name" value="LysR_substrate"/>
    <property type="match status" value="1"/>
</dbReference>
<reference evidence="7 8" key="1">
    <citation type="submission" date="2023-07" db="EMBL/GenBank/DDBJ databases">
        <title>Genomic Encyclopedia of Type Strains, Phase IV (KMG-IV): sequencing the most valuable type-strain genomes for metagenomic binning, comparative biology and taxonomic classification.</title>
        <authorList>
            <person name="Goeker M."/>
        </authorList>
    </citation>
    <scope>NUCLEOTIDE SEQUENCE [LARGE SCALE GENOMIC DNA]</scope>
    <source>
        <strain evidence="7 8">DSM 2457</strain>
    </source>
</reference>
<evidence type="ECO:0000256" key="3">
    <source>
        <dbReference type="ARBA" id="ARBA00023125"/>
    </source>
</evidence>
<evidence type="ECO:0000256" key="4">
    <source>
        <dbReference type="ARBA" id="ARBA00023159"/>
    </source>
</evidence>
<organism evidence="7 8">
    <name type="scientific">Ancylobacter polymorphus</name>
    <dbReference type="NCBI Taxonomy" id="223390"/>
    <lineage>
        <taxon>Bacteria</taxon>
        <taxon>Pseudomonadati</taxon>
        <taxon>Pseudomonadota</taxon>
        <taxon>Alphaproteobacteria</taxon>
        <taxon>Hyphomicrobiales</taxon>
        <taxon>Xanthobacteraceae</taxon>
        <taxon>Ancylobacter</taxon>
    </lineage>
</organism>
<evidence type="ECO:0000313" key="7">
    <source>
        <dbReference type="EMBL" id="MDQ0304855.1"/>
    </source>
</evidence>
<dbReference type="SUPFAM" id="SSF53850">
    <property type="entry name" value="Periplasmic binding protein-like II"/>
    <property type="match status" value="1"/>
</dbReference>
<evidence type="ECO:0000313" key="8">
    <source>
        <dbReference type="Proteomes" id="UP001224682"/>
    </source>
</evidence>
<dbReference type="Gene3D" id="1.10.10.10">
    <property type="entry name" value="Winged helix-like DNA-binding domain superfamily/Winged helix DNA-binding domain"/>
    <property type="match status" value="1"/>
</dbReference>
<sequence length="337" mass="37317">MATPAVDCRAAALDIIMRTGEPCRREAAINLRQLRYFVRIAEVGNITKAAEELNVAQPALGLQIRQLEQELQTGLLVRHSRGVVLTEAGKLLLERARRLLQDVDDIRRDVLALSDVDQEVLSLGLTPSIMLQIGPDMLLDAKNMIPTVSLSLVEELSYGLVLSLERGEVNYAFAYGVDQARPGVERRPILEEELLFIRPATDAVIPETTTLAEALTHELVQAGERDMVQQLLRTAAEKFSLSPRILYEAQSIPAMRTLVVRGAAASFMPYGTAVEELRTGKLVMQRITDVPLRRTLYLIKPTNAPAFKQQDAIDSFLESVVQRLLESLGALARRVGT</sequence>
<dbReference type="PANTHER" id="PTHR30293:SF0">
    <property type="entry name" value="NITROGEN ASSIMILATION REGULATORY PROTEIN NAC"/>
    <property type="match status" value="1"/>
</dbReference>
<dbReference type="PANTHER" id="PTHR30293">
    <property type="entry name" value="TRANSCRIPTIONAL REGULATORY PROTEIN NAC-RELATED"/>
    <property type="match status" value="1"/>
</dbReference>
<keyword evidence="8" id="KW-1185">Reference proteome</keyword>
<dbReference type="InterPro" id="IPR036388">
    <property type="entry name" value="WH-like_DNA-bd_sf"/>
</dbReference>
<dbReference type="Pfam" id="PF00126">
    <property type="entry name" value="HTH_1"/>
    <property type="match status" value="1"/>
</dbReference>
<dbReference type="Gene3D" id="3.40.190.290">
    <property type="match status" value="1"/>
</dbReference>
<keyword evidence="3" id="KW-0238">DNA-binding</keyword>
<comment type="caution">
    <text evidence="7">The sequence shown here is derived from an EMBL/GenBank/DDBJ whole genome shotgun (WGS) entry which is preliminary data.</text>
</comment>
<dbReference type="RefSeq" id="WP_307022389.1">
    <property type="nucleotide sequence ID" value="NZ_JAUSUI010000010.1"/>
</dbReference>
<keyword evidence="2" id="KW-0805">Transcription regulation</keyword>
<comment type="similarity">
    <text evidence="1">Belongs to the LysR transcriptional regulatory family.</text>
</comment>
<dbReference type="InterPro" id="IPR005119">
    <property type="entry name" value="LysR_subst-bd"/>
</dbReference>